<dbReference type="AlphaFoldDB" id="A0A8S1P3U8"/>
<keyword evidence="1" id="KW-0853">WD repeat</keyword>
<dbReference type="GO" id="GO:0097361">
    <property type="term" value="C:cytosolic [4Fe-4S] assembly targeting complex"/>
    <property type="evidence" value="ECO:0007669"/>
    <property type="project" value="TreeGrafter"/>
</dbReference>
<name>A0A8S1P3U8_9CILI</name>
<keyword evidence="3" id="KW-1185">Reference proteome</keyword>
<proteinExistence type="predicted"/>
<evidence type="ECO:0008006" key="4">
    <source>
        <dbReference type="Google" id="ProtNLM"/>
    </source>
</evidence>
<evidence type="ECO:0000256" key="1">
    <source>
        <dbReference type="PROSITE-ProRule" id="PRU00221"/>
    </source>
</evidence>
<dbReference type="Proteomes" id="UP000692954">
    <property type="component" value="Unassembled WGS sequence"/>
</dbReference>
<feature type="repeat" description="WD" evidence="1">
    <location>
        <begin position="357"/>
        <end position="388"/>
    </location>
</feature>
<dbReference type="GO" id="GO:0016226">
    <property type="term" value="P:iron-sulfur cluster assembly"/>
    <property type="evidence" value="ECO:0007669"/>
    <property type="project" value="TreeGrafter"/>
</dbReference>
<reference evidence="2" key="1">
    <citation type="submission" date="2021-01" db="EMBL/GenBank/DDBJ databases">
        <authorList>
            <consortium name="Genoscope - CEA"/>
            <person name="William W."/>
        </authorList>
    </citation>
    <scope>NUCLEOTIDE SEQUENCE</scope>
</reference>
<dbReference type="PANTHER" id="PTHR19920:SF0">
    <property type="entry name" value="CYTOSOLIC IRON-SULFUR PROTEIN ASSEMBLY PROTEIN CIAO1-RELATED"/>
    <property type="match status" value="1"/>
</dbReference>
<evidence type="ECO:0000313" key="3">
    <source>
        <dbReference type="Proteomes" id="UP000692954"/>
    </source>
</evidence>
<organism evidence="2 3">
    <name type="scientific">Paramecium sonneborni</name>
    <dbReference type="NCBI Taxonomy" id="65129"/>
    <lineage>
        <taxon>Eukaryota</taxon>
        <taxon>Sar</taxon>
        <taxon>Alveolata</taxon>
        <taxon>Ciliophora</taxon>
        <taxon>Intramacronucleata</taxon>
        <taxon>Oligohymenophorea</taxon>
        <taxon>Peniculida</taxon>
        <taxon>Parameciidae</taxon>
        <taxon>Paramecium</taxon>
    </lineage>
</organism>
<comment type="caution">
    <text evidence="2">The sequence shown here is derived from an EMBL/GenBank/DDBJ whole genome shotgun (WGS) entry which is preliminary data.</text>
</comment>
<dbReference type="PROSITE" id="PS50082">
    <property type="entry name" value="WD_REPEATS_2"/>
    <property type="match status" value="1"/>
</dbReference>
<accession>A0A8S1P3U8</accession>
<dbReference type="Pfam" id="PF00400">
    <property type="entry name" value="WD40"/>
    <property type="match status" value="2"/>
</dbReference>
<dbReference type="SMART" id="SM00320">
    <property type="entry name" value="WD40"/>
    <property type="match status" value="4"/>
</dbReference>
<dbReference type="InterPro" id="IPR001680">
    <property type="entry name" value="WD40_rpt"/>
</dbReference>
<dbReference type="EMBL" id="CAJJDN010000068">
    <property type="protein sequence ID" value="CAD8097631.1"/>
    <property type="molecule type" value="Genomic_DNA"/>
</dbReference>
<protein>
    <recommendedName>
        <fullName evidence="4">WD40-repeat-containing domain</fullName>
    </recommendedName>
</protein>
<gene>
    <name evidence="2" type="ORF">PSON_ATCC_30995.1.T0680248</name>
</gene>
<evidence type="ECO:0000313" key="2">
    <source>
        <dbReference type="EMBL" id="CAD8097631.1"/>
    </source>
</evidence>
<dbReference type="PROSITE" id="PS50294">
    <property type="entry name" value="WD_REPEATS_REGION"/>
    <property type="match status" value="1"/>
</dbReference>
<sequence>MIQKVQLIKYIQEVFDNLTVGQLNCKKEAFSQFQAQLFSKDSSKQMKLECKTHIGQQIVKIDINEKKSASNRLVCVQCISNYPGQYVTLQEFEEEYYNYVVQKQDYKSQLLEIKQIEAEELNEMFSGILLQITNSINTIQAKINNVLSSNSQSDQEMLQFDQIMHSYEKLEEIAQKISNQKNLNFNQNDLINGFSNWNAINKQLEQEFEEVFKRSQKQLKIFLTPDKNNDQFKRRNRISRVEKFSIPVINQKINKTQLNASNFCLMVQYSVQQNEYCYAIAINKDCSTLVAGCNSQIKVFEFKQGMLKQIQILNEHNSYVYTLNFMKKQNQFISGSYKLIIIWQNNQNSQWISQFRLIGHNDYILCLILNNNDDTIISGSCDKTIKFWMKKNEWLCQQTITDHFSYVFGLSLNQLQNRVISCGADNMILIMEQSQQNKEWIVIQKITFEQYGFRICFIDNYMFTFQPLGKDQMSIFEMNSINKQFSKIKDISVKCGSDSNSLFPQQYINQKSMLMSKSGEYVNFIRKKQNGEFVTDQSIHFETPLLFGVMSEDGEYLITWDSKSKQIQIRKYYEEE</sequence>
<dbReference type="PANTHER" id="PTHR19920">
    <property type="entry name" value="WD40 PROTEIN CIAO1"/>
    <property type="match status" value="1"/>
</dbReference>